<evidence type="ECO:0000313" key="1">
    <source>
        <dbReference type="EMBL" id="CAD9008134.1"/>
    </source>
</evidence>
<name>A0A7S1ICF9_9EUGL</name>
<proteinExistence type="predicted"/>
<gene>
    <name evidence="1" type="ORF">EGYM00392_LOCUS19228</name>
</gene>
<accession>A0A7S1ICF9</accession>
<sequence>MYVSSIGKCSWTFLPLGAFPLSPSKITSWGKNLEHLAKRGRQFDCSALRGQPCLPIRSELPHDSAMELRHPHLPWDVHLGVMLRMLRVAGCKLPVHQTMTA</sequence>
<dbReference type="AlphaFoldDB" id="A0A7S1ICF9"/>
<dbReference type="EMBL" id="HBGA01052347">
    <property type="protein sequence ID" value="CAD9008134.1"/>
    <property type="molecule type" value="Transcribed_RNA"/>
</dbReference>
<reference evidence="1" key="1">
    <citation type="submission" date="2021-01" db="EMBL/GenBank/DDBJ databases">
        <authorList>
            <person name="Corre E."/>
            <person name="Pelletier E."/>
            <person name="Niang G."/>
            <person name="Scheremetjew M."/>
            <person name="Finn R."/>
            <person name="Kale V."/>
            <person name="Holt S."/>
            <person name="Cochrane G."/>
            <person name="Meng A."/>
            <person name="Brown T."/>
            <person name="Cohen L."/>
        </authorList>
    </citation>
    <scope>NUCLEOTIDE SEQUENCE</scope>
    <source>
        <strain evidence="1">NIES-381</strain>
    </source>
</reference>
<protein>
    <submittedName>
        <fullName evidence="1">Uncharacterized protein</fullName>
    </submittedName>
</protein>
<organism evidence="1">
    <name type="scientific">Eutreptiella gymnastica</name>
    <dbReference type="NCBI Taxonomy" id="73025"/>
    <lineage>
        <taxon>Eukaryota</taxon>
        <taxon>Discoba</taxon>
        <taxon>Euglenozoa</taxon>
        <taxon>Euglenida</taxon>
        <taxon>Spirocuta</taxon>
        <taxon>Euglenophyceae</taxon>
        <taxon>Eutreptiales</taxon>
        <taxon>Eutreptiaceae</taxon>
        <taxon>Eutreptiella</taxon>
    </lineage>
</organism>